<dbReference type="GO" id="GO:0003777">
    <property type="term" value="F:microtubule motor activity"/>
    <property type="evidence" value="ECO:0007669"/>
    <property type="project" value="InterPro"/>
</dbReference>
<dbReference type="PANTHER" id="PTHR24115">
    <property type="entry name" value="KINESIN-RELATED"/>
    <property type="match status" value="1"/>
</dbReference>
<evidence type="ECO:0000259" key="7">
    <source>
        <dbReference type="PROSITE" id="PS50067"/>
    </source>
</evidence>
<dbReference type="SUPFAM" id="SSF52540">
    <property type="entry name" value="P-loop containing nucleoside triphosphate hydrolases"/>
    <property type="match status" value="1"/>
</dbReference>
<evidence type="ECO:0000256" key="1">
    <source>
        <dbReference type="ARBA" id="ARBA00004245"/>
    </source>
</evidence>
<feature type="non-terminal residue" evidence="8">
    <location>
        <position position="1"/>
    </location>
</feature>
<keyword evidence="3" id="KW-0067">ATP-binding</keyword>
<gene>
    <name evidence="8" type="ORF">MNOR_LOCUS40601</name>
</gene>
<dbReference type="GO" id="GO:0007018">
    <property type="term" value="P:microtubule-based movement"/>
    <property type="evidence" value="ECO:0007669"/>
    <property type="project" value="InterPro"/>
</dbReference>
<dbReference type="InterPro" id="IPR027417">
    <property type="entry name" value="P-loop_NTPase"/>
</dbReference>
<dbReference type="SMART" id="SM00129">
    <property type="entry name" value="KISc"/>
    <property type="match status" value="1"/>
</dbReference>
<dbReference type="GO" id="GO:0051256">
    <property type="term" value="P:mitotic spindle midzone assembly"/>
    <property type="evidence" value="ECO:0007669"/>
    <property type="project" value="TreeGrafter"/>
</dbReference>
<feature type="domain" description="Kinesin motor" evidence="7">
    <location>
        <begin position="1"/>
        <end position="158"/>
    </location>
</feature>
<evidence type="ECO:0000313" key="9">
    <source>
        <dbReference type="Proteomes" id="UP001497623"/>
    </source>
</evidence>
<dbReference type="InterPro" id="IPR019821">
    <property type="entry name" value="Kinesin_motor_CS"/>
</dbReference>
<evidence type="ECO:0000256" key="2">
    <source>
        <dbReference type="ARBA" id="ARBA00022741"/>
    </source>
</evidence>
<dbReference type="PROSITE" id="PS50067">
    <property type="entry name" value="KINESIN_MOTOR_2"/>
    <property type="match status" value="1"/>
</dbReference>
<dbReference type="GO" id="GO:0005634">
    <property type="term" value="C:nucleus"/>
    <property type="evidence" value="ECO:0007669"/>
    <property type="project" value="TreeGrafter"/>
</dbReference>
<dbReference type="AlphaFoldDB" id="A0AAV2SUT5"/>
<evidence type="ECO:0000313" key="8">
    <source>
        <dbReference type="EMBL" id="CAL4240543.1"/>
    </source>
</evidence>
<keyword evidence="4" id="KW-0206">Cytoskeleton</keyword>
<dbReference type="Gene3D" id="3.40.850.10">
    <property type="entry name" value="Kinesin motor domain"/>
    <property type="match status" value="1"/>
</dbReference>
<comment type="subcellular location">
    <subcellularLocation>
        <location evidence="1">Cytoplasm</location>
        <location evidence="1">Cytoskeleton</location>
    </subcellularLocation>
</comment>
<evidence type="ECO:0000256" key="6">
    <source>
        <dbReference type="SAM" id="MobiDB-lite"/>
    </source>
</evidence>
<name>A0AAV2SUT5_MEGNR</name>
<dbReference type="PRINTS" id="PR00380">
    <property type="entry name" value="KINESINHEAVY"/>
</dbReference>
<dbReference type="EMBL" id="CAXKWB010127505">
    <property type="protein sequence ID" value="CAL4240543.1"/>
    <property type="molecule type" value="Genomic_DNA"/>
</dbReference>
<dbReference type="GO" id="GO:0005871">
    <property type="term" value="C:kinesin complex"/>
    <property type="evidence" value="ECO:0007669"/>
    <property type="project" value="TreeGrafter"/>
</dbReference>
<dbReference type="InterPro" id="IPR027640">
    <property type="entry name" value="Kinesin-like_fam"/>
</dbReference>
<reference evidence="8 9" key="1">
    <citation type="submission" date="2024-05" db="EMBL/GenBank/DDBJ databases">
        <authorList>
            <person name="Wallberg A."/>
        </authorList>
    </citation>
    <scope>NUCLEOTIDE SEQUENCE [LARGE SCALE GENOMIC DNA]</scope>
</reference>
<accession>A0AAV2SUT5</accession>
<dbReference type="GO" id="GO:0008017">
    <property type="term" value="F:microtubule binding"/>
    <property type="evidence" value="ECO:0007669"/>
    <property type="project" value="InterPro"/>
</dbReference>
<evidence type="ECO:0000256" key="4">
    <source>
        <dbReference type="ARBA" id="ARBA00023212"/>
    </source>
</evidence>
<keyword evidence="4" id="KW-0963">Cytoplasm</keyword>
<feature type="non-terminal residue" evidence="8">
    <location>
        <position position="201"/>
    </location>
</feature>
<evidence type="ECO:0000256" key="5">
    <source>
        <dbReference type="PROSITE-ProRule" id="PRU00283"/>
    </source>
</evidence>
<dbReference type="InterPro" id="IPR001752">
    <property type="entry name" value="Kinesin_motor_dom"/>
</dbReference>
<comment type="caution">
    <text evidence="5">Lacks conserved residue(s) required for the propagation of feature annotation.</text>
</comment>
<dbReference type="InterPro" id="IPR036961">
    <property type="entry name" value="Kinesin_motor_dom_sf"/>
</dbReference>
<dbReference type="PANTHER" id="PTHR24115:SF600">
    <property type="entry name" value="KINESIN-LIKE PROTEIN KIF23"/>
    <property type="match status" value="1"/>
</dbReference>
<dbReference type="Pfam" id="PF00225">
    <property type="entry name" value="Kinesin"/>
    <property type="match status" value="1"/>
</dbReference>
<dbReference type="PROSITE" id="PS00411">
    <property type="entry name" value="KINESIN_MOTOR_1"/>
    <property type="match status" value="1"/>
</dbReference>
<feature type="compositionally biased region" description="Polar residues" evidence="6">
    <location>
        <begin position="161"/>
        <end position="171"/>
    </location>
</feature>
<evidence type="ECO:0000256" key="3">
    <source>
        <dbReference type="ARBA" id="ARBA00022840"/>
    </source>
</evidence>
<sequence>VLHAGQKRRRIAHTRLNCESSRSHSIFSIRVVQGPLDAQGEEVVTDKNSIIISQLSLVDLAGSERTNRTKATGDRLKEAGNINNSLMTLRSCIEVLRENQVNNTNKKVPYRDSKITHYFKNFFDGEGKVKMIVCVNPKSDDYDETLPVMKFAELASEVQIQRATGPTSSQRDVGLPPGRRRANQLFKEARKRLEEEGQNVK</sequence>
<dbReference type="GO" id="GO:0016887">
    <property type="term" value="F:ATP hydrolysis activity"/>
    <property type="evidence" value="ECO:0007669"/>
    <property type="project" value="TreeGrafter"/>
</dbReference>
<organism evidence="8 9">
    <name type="scientific">Meganyctiphanes norvegica</name>
    <name type="common">Northern krill</name>
    <name type="synonym">Thysanopoda norvegica</name>
    <dbReference type="NCBI Taxonomy" id="48144"/>
    <lineage>
        <taxon>Eukaryota</taxon>
        <taxon>Metazoa</taxon>
        <taxon>Ecdysozoa</taxon>
        <taxon>Arthropoda</taxon>
        <taxon>Crustacea</taxon>
        <taxon>Multicrustacea</taxon>
        <taxon>Malacostraca</taxon>
        <taxon>Eumalacostraca</taxon>
        <taxon>Eucarida</taxon>
        <taxon>Euphausiacea</taxon>
        <taxon>Euphausiidae</taxon>
        <taxon>Meganyctiphanes</taxon>
    </lineage>
</organism>
<dbReference type="Proteomes" id="UP001497623">
    <property type="component" value="Unassembled WGS sequence"/>
</dbReference>
<comment type="caution">
    <text evidence="8">The sequence shown here is derived from an EMBL/GenBank/DDBJ whole genome shotgun (WGS) entry which is preliminary data.</text>
</comment>
<keyword evidence="9" id="KW-1185">Reference proteome</keyword>
<comment type="similarity">
    <text evidence="5">Belongs to the TRAFAC class myosin-kinesin ATPase superfamily. Kinesin family.</text>
</comment>
<proteinExistence type="inferred from homology"/>
<dbReference type="GO" id="GO:0005524">
    <property type="term" value="F:ATP binding"/>
    <property type="evidence" value="ECO:0007669"/>
    <property type="project" value="UniProtKB-KW"/>
</dbReference>
<protein>
    <recommendedName>
        <fullName evidence="7">Kinesin motor domain-containing protein</fullName>
    </recommendedName>
</protein>
<dbReference type="GO" id="GO:0005874">
    <property type="term" value="C:microtubule"/>
    <property type="evidence" value="ECO:0007669"/>
    <property type="project" value="TreeGrafter"/>
</dbReference>
<feature type="region of interest" description="Disordered" evidence="6">
    <location>
        <begin position="161"/>
        <end position="185"/>
    </location>
</feature>
<keyword evidence="2" id="KW-0547">Nucleotide-binding</keyword>